<dbReference type="NCBIfam" id="TIGR00229">
    <property type="entry name" value="sensory_box"/>
    <property type="match status" value="1"/>
</dbReference>
<evidence type="ECO:0008006" key="8">
    <source>
        <dbReference type="Google" id="ProtNLM"/>
    </source>
</evidence>
<gene>
    <name evidence="6" type="ORF">bsdtb5_35660</name>
</gene>
<dbReference type="InterPro" id="IPR037522">
    <property type="entry name" value="HD_GYP_dom"/>
</dbReference>
<dbReference type="InterPro" id="IPR000160">
    <property type="entry name" value="GGDEF_dom"/>
</dbReference>
<keyword evidence="1" id="KW-0472">Membrane</keyword>
<organism evidence="6 7">
    <name type="scientific">Anaeromicropila herbilytica</name>
    <dbReference type="NCBI Taxonomy" id="2785025"/>
    <lineage>
        <taxon>Bacteria</taxon>
        <taxon>Bacillati</taxon>
        <taxon>Bacillota</taxon>
        <taxon>Clostridia</taxon>
        <taxon>Lachnospirales</taxon>
        <taxon>Lachnospiraceae</taxon>
        <taxon>Anaeromicropila</taxon>
    </lineage>
</organism>
<evidence type="ECO:0000313" key="6">
    <source>
        <dbReference type="EMBL" id="BCN32271.1"/>
    </source>
</evidence>
<name>A0A7R7IEQ6_9FIRM</name>
<dbReference type="SUPFAM" id="SSF55785">
    <property type="entry name" value="PYP-like sensor domain (PAS domain)"/>
    <property type="match status" value="1"/>
</dbReference>
<dbReference type="SUPFAM" id="SSF158472">
    <property type="entry name" value="HAMP domain-like"/>
    <property type="match status" value="1"/>
</dbReference>
<evidence type="ECO:0000259" key="3">
    <source>
        <dbReference type="PROSITE" id="PS50885"/>
    </source>
</evidence>
<reference evidence="6 7" key="1">
    <citation type="submission" date="2020-11" db="EMBL/GenBank/DDBJ databases">
        <title>Draft genome sequencing of a Lachnospiraceae strain isolated from anoxic soil subjected to BSD treatment.</title>
        <authorList>
            <person name="Uek A."/>
            <person name="Tonouchi A."/>
        </authorList>
    </citation>
    <scope>NUCLEOTIDE SEQUENCE [LARGE SCALE GENOMIC DNA]</scope>
    <source>
        <strain evidence="6 7">TB5</strain>
    </source>
</reference>
<dbReference type="SUPFAM" id="SSF55073">
    <property type="entry name" value="Nucleotide cyclase"/>
    <property type="match status" value="1"/>
</dbReference>
<dbReference type="PROSITE" id="PS51257">
    <property type="entry name" value="PROKAR_LIPOPROTEIN"/>
    <property type="match status" value="1"/>
</dbReference>
<dbReference type="PANTHER" id="PTHR43155:SF2">
    <property type="entry name" value="CYCLIC DI-GMP PHOSPHODIESTERASE PA4108"/>
    <property type="match status" value="1"/>
</dbReference>
<proteinExistence type="predicted"/>
<dbReference type="Pfam" id="PF00990">
    <property type="entry name" value="GGDEF"/>
    <property type="match status" value="1"/>
</dbReference>
<keyword evidence="7" id="KW-1185">Reference proteome</keyword>
<dbReference type="Gene3D" id="3.30.450.20">
    <property type="entry name" value="PAS domain"/>
    <property type="match status" value="1"/>
</dbReference>
<dbReference type="NCBIfam" id="TIGR00254">
    <property type="entry name" value="GGDEF"/>
    <property type="match status" value="1"/>
</dbReference>
<dbReference type="CDD" id="cd00077">
    <property type="entry name" value="HDc"/>
    <property type="match status" value="1"/>
</dbReference>
<dbReference type="SMART" id="SM00091">
    <property type="entry name" value="PAS"/>
    <property type="match status" value="1"/>
</dbReference>
<protein>
    <recommendedName>
        <fullName evidence="8">Diguanylate cyclase</fullName>
    </recommendedName>
</protein>
<feature type="domain" description="GGDEF" evidence="4">
    <location>
        <begin position="461"/>
        <end position="590"/>
    </location>
</feature>
<dbReference type="KEGG" id="ahb:bsdtb5_35660"/>
<dbReference type="CDD" id="cd06225">
    <property type="entry name" value="HAMP"/>
    <property type="match status" value="1"/>
</dbReference>
<dbReference type="Pfam" id="PF00672">
    <property type="entry name" value="HAMP"/>
    <property type="match status" value="1"/>
</dbReference>
<dbReference type="PROSITE" id="PS50112">
    <property type="entry name" value="PAS"/>
    <property type="match status" value="1"/>
</dbReference>
<dbReference type="SUPFAM" id="SSF109604">
    <property type="entry name" value="HD-domain/PDEase-like"/>
    <property type="match status" value="1"/>
</dbReference>
<dbReference type="InterPro" id="IPR006675">
    <property type="entry name" value="HDIG_dom"/>
</dbReference>
<dbReference type="EMBL" id="AP024169">
    <property type="protein sequence ID" value="BCN32271.1"/>
    <property type="molecule type" value="Genomic_DNA"/>
</dbReference>
<evidence type="ECO:0000256" key="1">
    <source>
        <dbReference type="SAM" id="Phobius"/>
    </source>
</evidence>
<dbReference type="GO" id="GO:0006355">
    <property type="term" value="P:regulation of DNA-templated transcription"/>
    <property type="evidence" value="ECO:0007669"/>
    <property type="project" value="InterPro"/>
</dbReference>
<dbReference type="Pfam" id="PF13487">
    <property type="entry name" value="HD_5"/>
    <property type="match status" value="1"/>
</dbReference>
<dbReference type="GO" id="GO:0016020">
    <property type="term" value="C:membrane"/>
    <property type="evidence" value="ECO:0007669"/>
    <property type="project" value="InterPro"/>
</dbReference>
<dbReference type="SMART" id="SM00267">
    <property type="entry name" value="GGDEF"/>
    <property type="match status" value="1"/>
</dbReference>
<evidence type="ECO:0000259" key="5">
    <source>
        <dbReference type="PROSITE" id="PS51832"/>
    </source>
</evidence>
<evidence type="ECO:0000259" key="2">
    <source>
        <dbReference type="PROSITE" id="PS50112"/>
    </source>
</evidence>
<dbReference type="AlphaFoldDB" id="A0A7R7IEQ6"/>
<dbReference type="CDD" id="cd01949">
    <property type="entry name" value="GGDEF"/>
    <property type="match status" value="1"/>
</dbReference>
<dbReference type="PANTHER" id="PTHR43155">
    <property type="entry name" value="CYCLIC DI-GMP PHOSPHODIESTERASE PA4108-RELATED"/>
    <property type="match status" value="1"/>
</dbReference>
<accession>A0A7R7IEQ6</accession>
<feature type="domain" description="HD-GYP" evidence="5">
    <location>
        <begin position="582"/>
        <end position="775"/>
    </location>
</feature>
<dbReference type="NCBIfam" id="TIGR00277">
    <property type="entry name" value="HDIG"/>
    <property type="match status" value="1"/>
</dbReference>
<evidence type="ECO:0000313" key="7">
    <source>
        <dbReference type="Proteomes" id="UP000595897"/>
    </source>
</evidence>
<dbReference type="InterPro" id="IPR013767">
    <property type="entry name" value="PAS_fold"/>
</dbReference>
<dbReference type="PROSITE" id="PS51832">
    <property type="entry name" value="HD_GYP"/>
    <property type="match status" value="1"/>
</dbReference>
<feature type="domain" description="HAMP" evidence="3">
    <location>
        <begin position="228"/>
        <end position="280"/>
    </location>
</feature>
<dbReference type="SMART" id="SM00304">
    <property type="entry name" value="HAMP"/>
    <property type="match status" value="1"/>
</dbReference>
<dbReference type="CDD" id="cd00130">
    <property type="entry name" value="PAS"/>
    <property type="match status" value="1"/>
</dbReference>
<dbReference type="Gene3D" id="1.10.3210.10">
    <property type="entry name" value="Hypothetical protein af1432"/>
    <property type="match status" value="1"/>
</dbReference>
<feature type="domain" description="PAS" evidence="2">
    <location>
        <begin position="303"/>
        <end position="344"/>
    </location>
</feature>
<dbReference type="InterPro" id="IPR000014">
    <property type="entry name" value="PAS"/>
</dbReference>
<keyword evidence="1" id="KW-1133">Transmembrane helix</keyword>
<dbReference type="GO" id="GO:0007165">
    <property type="term" value="P:signal transduction"/>
    <property type="evidence" value="ECO:0007669"/>
    <property type="project" value="InterPro"/>
</dbReference>
<dbReference type="InterPro" id="IPR003660">
    <property type="entry name" value="HAMP_dom"/>
</dbReference>
<dbReference type="InterPro" id="IPR029787">
    <property type="entry name" value="Nucleotide_cyclase"/>
</dbReference>
<dbReference type="PROSITE" id="PS50887">
    <property type="entry name" value="GGDEF"/>
    <property type="match status" value="1"/>
</dbReference>
<dbReference type="Pfam" id="PF00989">
    <property type="entry name" value="PAS"/>
    <property type="match status" value="1"/>
</dbReference>
<dbReference type="Proteomes" id="UP000595897">
    <property type="component" value="Chromosome"/>
</dbReference>
<dbReference type="InterPro" id="IPR003607">
    <property type="entry name" value="HD/PDEase_dom"/>
</dbReference>
<dbReference type="Gene3D" id="3.30.70.270">
    <property type="match status" value="1"/>
</dbReference>
<dbReference type="PROSITE" id="PS50885">
    <property type="entry name" value="HAMP"/>
    <property type="match status" value="1"/>
</dbReference>
<evidence type="ECO:0000259" key="4">
    <source>
        <dbReference type="PROSITE" id="PS50887"/>
    </source>
</evidence>
<dbReference type="Gene3D" id="6.10.340.10">
    <property type="match status" value="1"/>
</dbReference>
<feature type="transmembrane region" description="Helical" evidence="1">
    <location>
        <begin position="12"/>
        <end position="39"/>
    </location>
</feature>
<feature type="transmembrane region" description="Helical" evidence="1">
    <location>
        <begin position="207"/>
        <end position="227"/>
    </location>
</feature>
<sequence>MLKKVRRKNLSIKGLIILYFTILVITIAIVISCTFISNWNGTICDALKNITIDTTNRITSKLVYSDGIPTSGQLGASLLGKMKQQDYSEGKDIELHNNVELILERSVEEQEGYAFIVDKASGGLIATSFSEKSMRESKSINDLENTVFYYAYIKYLNSTKNNFIIRSDKGKLCFDFKEYNNGARKWVIVTAIPLNYLSTIIEESIKWIVIFVIFVVIVSLVVHYYMIKKLFRPLDNLKEVVEQFSRGDLDNRVRTVRDDEIGCLSDTFNQMANTISWLVNGLEDTVSDRTSELEVINSELVVRKNQLQLILDSTAEAIYGIDVNGKCTFCNRSCIELLGYESQEELLGMHMHRLIYGSNNDDIINDEYEKAKVYWENNQSYCKQDVFKKKNGTSFDVEFYSHPQFINGEIVGAVITFMDISERKKNLEKIRYLSNHDSLTGLINRGYFEETLKNYDKTEKLPLSLIFADVNGLKLANDIFGHSSGDLLIKECADVLKNSSRGEDIVARIGGDEFVMILPNTSSEDAKSIMNNIKNSITKININEITSSISLGYDTKVVESQNIKDTMENAENEMYKEKTLTRKSFTVETLTSIFESLHHKNPEIQIHSEGVSSLCEKMGIELGLSDNEVKKIKDAGYYHDIGKIIVCKDILEKEELTESEIRELQQHSVVGYRILNLFDETLDLANGVYSHHERWDGTGYPKGLKGEEIPLVSRIIAITEKYQKWVTDSKLSKSEDISEVLEKIRNESGKKFDPELTEIFIKMIQKNQVKEKKIS</sequence>
<keyword evidence="1" id="KW-0812">Transmembrane</keyword>
<dbReference type="InterPro" id="IPR035965">
    <property type="entry name" value="PAS-like_dom_sf"/>
</dbReference>
<dbReference type="InterPro" id="IPR043128">
    <property type="entry name" value="Rev_trsase/Diguanyl_cyclase"/>
</dbReference>
<dbReference type="RefSeq" id="WP_271713327.1">
    <property type="nucleotide sequence ID" value="NZ_AP024169.1"/>
</dbReference>